<dbReference type="AlphaFoldDB" id="A0AAN9Q1Q1"/>
<accession>A0AAN9Q1Q1</accession>
<dbReference type="Proteomes" id="UP001367508">
    <property type="component" value="Unassembled WGS sequence"/>
</dbReference>
<dbReference type="EMBL" id="JAYMYQ010000007">
    <property type="protein sequence ID" value="KAK7321080.1"/>
    <property type="molecule type" value="Genomic_DNA"/>
</dbReference>
<sequence>MFILGKSEAMCACFKFLSAPHAPCNSLSFEVQPPKSTNPYLEGSSPSQGLFETAKADSMHKPCGPRIGWFVAASPMPSLLHYPSCPIISDPKGVS</sequence>
<evidence type="ECO:0000313" key="1">
    <source>
        <dbReference type="EMBL" id="KAK7321080.1"/>
    </source>
</evidence>
<organism evidence="1 2">
    <name type="scientific">Canavalia gladiata</name>
    <name type="common">Sword bean</name>
    <name type="synonym">Dolichos gladiatus</name>
    <dbReference type="NCBI Taxonomy" id="3824"/>
    <lineage>
        <taxon>Eukaryota</taxon>
        <taxon>Viridiplantae</taxon>
        <taxon>Streptophyta</taxon>
        <taxon>Embryophyta</taxon>
        <taxon>Tracheophyta</taxon>
        <taxon>Spermatophyta</taxon>
        <taxon>Magnoliopsida</taxon>
        <taxon>eudicotyledons</taxon>
        <taxon>Gunneridae</taxon>
        <taxon>Pentapetalae</taxon>
        <taxon>rosids</taxon>
        <taxon>fabids</taxon>
        <taxon>Fabales</taxon>
        <taxon>Fabaceae</taxon>
        <taxon>Papilionoideae</taxon>
        <taxon>50 kb inversion clade</taxon>
        <taxon>NPAAA clade</taxon>
        <taxon>indigoferoid/millettioid clade</taxon>
        <taxon>Phaseoleae</taxon>
        <taxon>Canavalia</taxon>
    </lineage>
</organism>
<evidence type="ECO:0000313" key="2">
    <source>
        <dbReference type="Proteomes" id="UP001367508"/>
    </source>
</evidence>
<proteinExistence type="predicted"/>
<comment type="caution">
    <text evidence="1">The sequence shown here is derived from an EMBL/GenBank/DDBJ whole genome shotgun (WGS) entry which is preliminary data.</text>
</comment>
<reference evidence="1 2" key="1">
    <citation type="submission" date="2024-01" db="EMBL/GenBank/DDBJ databases">
        <title>The genomes of 5 underutilized Papilionoideae crops provide insights into root nodulation and disease resistanc.</title>
        <authorList>
            <person name="Jiang F."/>
        </authorList>
    </citation>
    <scope>NUCLEOTIDE SEQUENCE [LARGE SCALE GENOMIC DNA]</scope>
    <source>
        <strain evidence="1">LVBAO_FW01</strain>
        <tissue evidence="1">Leaves</tissue>
    </source>
</reference>
<keyword evidence="2" id="KW-1185">Reference proteome</keyword>
<name>A0AAN9Q1Q1_CANGL</name>
<gene>
    <name evidence="1" type="ORF">VNO77_31257</name>
</gene>
<protein>
    <submittedName>
        <fullName evidence="1">Uncharacterized protein</fullName>
    </submittedName>
</protein>